<dbReference type="InterPro" id="IPR001206">
    <property type="entry name" value="Diacylglycerol_kinase_cat_dom"/>
</dbReference>
<dbReference type="PROSITE" id="PS50146">
    <property type="entry name" value="DAGK"/>
    <property type="match status" value="1"/>
</dbReference>
<keyword evidence="3" id="KW-0418">Kinase</keyword>
<feature type="compositionally biased region" description="Low complexity" evidence="1">
    <location>
        <begin position="11"/>
        <end position="20"/>
    </location>
</feature>
<accession>A0A1C4W8D5</accession>
<dbReference type="Pfam" id="PF19279">
    <property type="entry name" value="YegS_C"/>
    <property type="match status" value="1"/>
</dbReference>
<dbReference type="GO" id="GO:0019242">
    <property type="term" value="P:methylglyoxal biosynthetic process"/>
    <property type="evidence" value="ECO:0007669"/>
    <property type="project" value="InterPro"/>
</dbReference>
<dbReference type="InterPro" id="IPR016064">
    <property type="entry name" value="NAD/diacylglycerol_kinase_sf"/>
</dbReference>
<dbReference type="Gene3D" id="3.40.50.10330">
    <property type="entry name" value="Probable inorganic polyphosphate/atp-NAD kinase, domain 1"/>
    <property type="match status" value="1"/>
</dbReference>
<dbReference type="RefSeq" id="WP_091043433.1">
    <property type="nucleotide sequence ID" value="NZ_FMCV01000004.1"/>
</dbReference>
<feature type="region of interest" description="Disordered" evidence="1">
    <location>
        <begin position="1"/>
        <end position="20"/>
    </location>
</feature>
<name>A0A1C4W8D5_9ACTN</name>
<dbReference type="PANTHER" id="PTHR30492:SF0">
    <property type="entry name" value="METHYLGLYOXAL SYNTHASE"/>
    <property type="match status" value="1"/>
</dbReference>
<dbReference type="GO" id="GO:0008929">
    <property type="term" value="F:methylglyoxal synthase activity"/>
    <property type="evidence" value="ECO:0007669"/>
    <property type="project" value="InterPro"/>
</dbReference>
<evidence type="ECO:0000256" key="1">
    <source>
        <dbReference type="SAM" id="MobiDB-lite"/>
    </source>
</evidence>
<dbReference type="GO" id="GO:0016301">
    <property type="term" value="F:kinase activity"/>
    <property type="evidence" value="ECO:0007669"/>
    <property type="project" value="UniProtKB-KW"/>
</dbReference>
<evidence type="ECO:0000313" key="4">
    <source>
        <dbReference type="Proteomes" id="UP000198551"/>
    </source>
</evidence>
<proteinExistence type="predicted"/>
<dbReference type="PANTHER" id="PTHR30492">
    <property type="entry name" value="METHYLGLYOXAL SYNTHASE"/>
    <property type="match status" value="1"/>
</dbReference>
<protein>
    <submittedName>
        <fullName evidence="3">Diacylglycerol kinase family enzyme</fullName>
    </submittedName>
</protein>
<dbReference type="Gene3D" id="2.60.200.40">
    <property type="match status" value="1"/>
</dbReference>
<dbReference type="SUPFAM" id="SSF111331">
    <property type="entry name" value="NAD kinase/diacylglycerol kinase-like"/>
    <property type="match status" value="1"/>
</dbReference>
<keyword evidence="3" id="KW-0808">Transferase</keyword>
<feature type="compositionally biased region" description="Basic and acidic residues" evidence="1">
    <location>
        <begin position="1"/>
        <end position="10"/>
    </location>
</feature>
<sequence length="313" mass="33307">MDTRTAERPDTAPTPAAPTAGTVAVVAHRKKTFGGGLDELRSRLVGAGVGRLLWYEVPKSRKAPKRVRAALDSGAELVLVWGGDGMVQRCADTLAGSGVPMGILPAGTANLFAVNLGIPVDLPEAVRIALHGRRRELDLGRINGEHFAVMAGAGFDGDLIRDADRQLKGRFGRIAYVWTGLRHVRGECVRTRIRVDGADWFDDEASCVLFGNVGTITGGIPAFDDARPDDGALEVGVSTASGAVDWARTLGRMAAGHSEDSPFVRITRGRRIKVRFDAPKTYELDGGARGTAKRLKVRVVPGALTVCCPDPAH</sequence>
<dbReference type="AlphaFoldDB" id="A0A1C4W8D5"/>
<dbReference type="GO" id="GO:0005829">
    <property type="term" value="C:cytosol"/>
    <property type="evidence" value="ECO:0007669"/>
    <property type="project" value="TreeGrafter"/>
</dbReference>
<keyword evidence="4" id="KW-1185">Reference proteome</keyword>
<dbReference type="Proteomes" id="UP000198551">
    <property type="component" value="Unassembled WGS sequence"/>
</dbReference>
<dbReference type="InterPro" id="IPR045540">
    <property type="entry name" value="YegS/DAGK_C"/>
</dbReference>
<dbReference type="Pfam" id="PF00781">
    <property type="entry name" value="DAGK_cat"/>
    <property type="match status" value="1"/>
</dbReference>
<feature type="domain" description="DAGKc" evidence="2">
    <location>
        <begin position="63"/>
        <end position="146"/>
    </location>
</feature>
<reference evidence="4" key="1">
    <citation type="submission" date="2016-06" db="EMBL/GenBank/DDBJ databases">
        <authorList>
            <person name="Varghese N."/>
        </authorList>
    </citation>
    <scope>NUCLEOTIDE SEQUENCE [LARGE SCALE GENOMIC DNA]</scope>
    <source>
        <strain evidence="4">DSM 45555</strain>
    </source>
</reference>
<gene>
    <name evidence="3" type="ORF">GA0070215_104304</name>
</gene>
<dbReference type="InterPro" id="IPR017438">
    <property type="entry name" value="ATP-NAD_kinase_N"/>
</dbReference>
<evidence type="ECO:0000259" key="2">
    <source>
        <dbReference type="PROSITE" id="PS50146"/>
    </source>
</evidence>
<dbReference type="InterPro" id="IPR004363">
    <property type="entry name" value="Methylgl_synth"/>
</dbReference>
<evidence type="ECO:0000313" key="3">
    <source>
        <dbReference type="EMBL" id="SCE92458.1"/>
    </source>
</evidence>
<dbReference type="EMBL" id="FMCV01000004">
    <property type="protein sequence ID" value="SCE92458.1"/>
    <property type="molecule type" value="Genomic_DNA"/>
</dbReference>
<organism evidence="3 4">
    <name type="scientific">Micromonospora marina</name>
    <dbReference type="NCBI Taxonomy" id="307120"/>
    <lineage>
        <taxon>Bacteria</taxon>
        <taxon>Bacillati</taxon>
        <taxon>Actinomycetota</taxon>
        <taxon>Actinomycetes</taxon>
        <taxon>Micromonosporales</taxon>
        <taxon>Micromonosporaceae</taxon>
        <taxon>Micromonospora</taxon>
    </lineage>
</organism>